<dbReference type="Proteomes" id="UP000554482">
    <property type="component" value="Unassembled WGS sequence"/>
</dbReference>
<evidence type="ECO:0000313" key="1">
    <source>
        <dbReference type="EMBL" id="KAF5175597.1"/>
    </source>
</evidence>
<proteinExistence type="predicted"/>
<accession>A0A7J6USS6</accession>
<dbReference type="EMBL" id="JABWDY010043832">
    <property type="protein sequence ID" value="KAF5175597.1"/>
    <property type="molecule type" value="Genomic_DNA"/>
</dbReference>
<reference evidence="1 2" key="1">
    <citation type="submission" date="2020-06" db="EMBL/GenBank/DDBJ databases">
        <title>Transcriptomic and genomic resources for Thalictrum thalictroides and T. hernandezii: Facilitating candidate gene discovery in an emerging model plant lineage.</title>
        <authorList>
            <person name="Arias T."/>
            <person name="Riano-Pachon D.M."/>
            <person name="Di Stilio V.S."/>
        </authorList>
    </citation>
    <scope>NUCLEOTIDE SEQUENCE [LARGE SCALE GENOMIC DNA]</scope>
    <source>
        <strain evidence="2">cv. WT478/WT964</strain>
        <tissue evidence="1">Leaves</tissue>
    </source>
</reference>
<protein>
    <submittedName>
        <fullName evidence="1">Uncharacterized protein</fullName>
    </submittedName>
</protein>
<comment type="caution">
    <text evidence="1">The sequence shown here is derived from an EMBL/GenBank/DDBJ whole genome shotgun (WGS) entry which is preliminary data.</text>
</comment>
<name>A0A7J6USS6_THATH</name>
<evidence type="ECO:0000313" key="2">
    <source>
        <dbReference type="Proteomes" id="UP000554482"/>
    </source>
</evidence>
<dbReference type="AlphaFoldDB" id="A0A7J6USS6"/>
<sequence length="66" mass="7178">MALILSKTKVKHTNNLIKALVSTATSFRNGTKSTSASKTFSSECYASTSVQSFGNDMVPNQQLHIR</sequence>
<feature type="non-terminal residue" evidence="1">
    <location>
        <position position="1"/>
    </location>
</feature>
<organism evidence="1 2">
    <name type="scientific">Thalictrum thalictroides</name>
    <name type="common">Rue-anemone</name>
    <name type="synonym">Anemone thalictroides</name>
    <dbReference type="NCBI Taxonomy" id="46969"/>
    <lineage>
        <taxon>Eukaryota</taxon>
        <taxon>Viridiplantae</taxon>
        <taxon>Streptophyta</taxon>
        <taxon>Embryophyta</taxon>
        <taxon>Tracheophyta</taxon>
        <taxon>Spermatophyta</taxon>
        <taxon>Magnoliopsida</taxon>
        <taxon>Ranunculales</taxon>
        <taxon>Ranunculaceae</taxon>
        <taxon>Thalictroideae</taxon>
        <taxon>Thalictrum</taxon>
    </lineage>
</organism>
<gene>
    <name evidence="1" type="ORF">FRX31_034816</name>
</gene>
<keyword evidence="2" id="KW-1185">Reference proteome</keyword>